<dbReference type="Pfam" id="PF00067">
    <property type="entry name" value="p450"/>
    <property type="match status" value="1"/>
</dbReference>
<dbReference type="PRINTS" id="PR00463">
    <property type="entry name" value="EP450I"/>
</dbReference>
<dbReference type="SUPFAM" id="SSF48264">
    <property type="entry name" value="Cytochrome P450"/>
    <property type="match status" value="1"/>
</dbReference>
<dbReference type="CDD" id="cd11054">
    <property type="entry name" value="CYP24A1-like"/>
    <property type="match status" value="1"/>
</dbReference>
<evidence type="ECO:0000256" key="2">
    <source>
        <dbReference type="ARBA" id="ARBA00010617"/>
    </source>
</evidence>
<evidence type="ECO:0000256" key="8">
    <source>
        <dbReference type="PIRSR" id="PIRSR602401-1"/>
    </source>
</evidence>
<keyword evidence="11" id="KW-1185">Reference proteome</keyword>
<evidence type="ECO:0000256" key="7">
    <source>
        <dbReference type="ARBA" id="ARBA00023033"/>
    </source>
</evidence>
<dbReference type="AlphaFoldDB" id="A0A9Q0N5A2"/>
<keyword evidence="5 9" id="KW-0560">Oxidoreductase</keyword>
<protein>
    <submittedName>
        <fullName evidence="10">Cytochrome P450 12b2, mitochondrial</fullName>
    </submittedName>
</protein>
<comment type="caution">
    <text evidence="10">The sequence shown here is derived from an EMBL/GenBank/DDBJ whole genome shotgun (WGS) entry which is preliminary data.</text>
</comment>
<dbReference type="PROSITE" id="PS00086">
    <property type="entry name" value="CYTOCHROME_P450"/>
    <property type="match status" value="1"/>
</dbReference>
<comment type="cofactor">
    <cofactor evidence="1 8">
        <name>heme</name>
        <dbReference type="ChEBI" id="CHEBI:30413"/>
    </cofactor>
</comment>
<organism evidence="10 11">
    <name type="scientific">Pseudolycoriella hygida</name>
    <dbReference type="NCBI Taxonomy" id="35572"/>
    <lineage>
        <taxon>Eukaryota</taxon>
        <taxon>Metazoa</taxon>
        <taxon>Ecdysozoa</taxon>
        <taxon>Arthropoda</taxon>
        <taxon>Hexapoda</taxon>
        <taxon>Insecta</taxon>
        <taxon>Pterygota</taxon>
        <taxon>Neoptera</taxon>
        <taxon>Endopterygota</taxon>
        <taxon>Diptera</taxon>
        <taxon>Nematocera</taxon>
        <taxon>Sciaroidea</taxon>
        <taxon>Sciaridae</taxon>
        <taxon>Pseudolycoriella</taxon>
    </lineage>
</organism>
<comment type="similarity">
    <text evidence="2 9">Belongs to the cytochrome P450 family.</text>
</comment>
<reference evidence="10" key="1">
    <citation type="submission" date="2022-07" db="EMBL/GenBank/DDBJ databases">
        <authorList>
            <person name="Trinca V."/>
            <person name="Uliana J.V.C."/>
            <person name="Torres T.T."/>
            <person name="Ward R.J."/>
            <person name="Monesi N."/>
        </authorList>
    </citation>
    <scope>NUCLEOTIDE SEQUENCE</scope>
    <source>
        <strain evidence="10">HSMRA1968</strain>
        <tissue evidence="10">Whole embryos</tissue>
    </source>
</reference>
<dbReference type="InterPro" id="IPR036396">
    <property type="entry name" value="Cyt_P450_sf"/>
</dbReference>
<sequence>MRFELKKMFLRSINRRKCEFNNAKRNLNVRSLSTQSQCKVEENCDIEWKNAKPYPSIPGPSKLEIIKSFIPGGKFHKVNFLELANSVYKEYGPIVRFPGLFGNHDSVFIFDPKDIETVFRNEGPWPFRKGLSTSLHYRKTLRCDIFKTSAGLVNDQGETWFKLRSAVNPIMMKPKVVNAYIPEFDTVANEFVEKVRTLRDDRNEMPDDFQNELFKWALESISLIALEQRLGLLSNEGDAENQKIINAVKSNLSLSYELDIEPSIWKYYKTPKYQQLMASLDTMTNVSKKQIDRAIERLAKQTTRKSNREESVLEKILQINENYAMVMSLDMLSAGIHSTVAATAGLLYNLANNQRAQDKLRVEVMKILPDVEMPLTSESLSSLPYMRACLKESMRITPVFSGNFRGAGRDMVLQGYQIPIETNLLLGAGTIINNSDFVERADEFIPERFLKETQTGCPNSKDIHPFLLLPFGFGPRHCVGKRFAEMEIEILMMRFLRKYKVEWNHGPLKFARQMVILPASKLKYKVTSL</sequence>
<dbReference type="FunFam" id="1.10.630.10:FF:000006">
    <property type="entry name" value="Cytochrome P450 302a1, mitochondrial"/>
    <property type="match status" value="1"/>
</dbReference>
<keyword evidence="7 9" id="KW-0503">Monooxygenase</keyword>
<dbReference type="InterPro" id="IPR017972">
    <property type="entry name" value="Cyt_P450_CS"/>
</dbReference>
<evidence type="ECO:0000313" key="10">
    <source>
        <dbReference type="EMBL" id="KAJ6643822.1"/>
    </source>
</evidence>
<evidence type="ECO:0000256" key="5">
    <source>
        <dbReference type="ARBA" id="ARBA00023002"/>
    </source>
</evidence>
<dbReference type="GO" id="GO:0016705">
    <property type="term" value="F:oxidoreductase activity, acting on paired donors, with incorporation or reduction of molecular oxygen"/>
    <property type="evidence" value="ECO:0007669"/>
    <property type="project" value="InterPro"/>
</dbReference>
<accession>A0A9Q0N5A2</accession>
<evidence type="ECO:0000256" key="1">
    <source>
        <dbReference type="ARBA" id="ARBA00001971"/>
    </source>
</evidence>
<dbReference type="InterPro" id="IPR050479">
    <property type="entry name" value="CYP11_CYP27_families"/>
</dbReference>
<dbReference type="PANTHER" id="PTHR24279:SF120">
    <property type="entry name" value="CYTOCHROME P450"/>
    <property type="match status" value="1"/>
</dbReference>
<dbReference type="Gene3D" id="1.10.630.10">
    <property type="entry name" value="Cytochrome P450"/>
    <property type="match status" value="1"/>
</dbReference>
<evidence type="ECO:0000256" key="3">
    <source>
        <dbReference type="ARBA" id="ARBA00022617"/>
    </source>
</evidence>
<evidence type="ECO:0000313" key="11">
    <source>
        <dbReference type="Proteomes" id="UP001151699"/>
    </source>
</evidence>
<feature type="binding site" description="axial binding residue" evidence="8">
    <location>
        <position position="478"/>
    </location>
    <ligand>
        <name>heme</name>
        <dbReference type="ChEBI" id="CHEBI:30413"/>
    </ligand>
    <ligandPart>
        <name>Fe</name>
        <dbReference type="ChEBI" id="CHEBI:18248"/>
    </ligandPart>
</feature>
<dbReference type="PANTHER" id="PTHR24279">
    <property type="entry name" value="CYTOCHROME P450"/>
    <property type="match status" value="1"/>
</dbReference>
<dbReference type="GO" id="GO:0005506">
    <property type="term" value="F:iron ion binding"/>
    <property type="evidence" value="ECO:0007669"/>
    <property type="project" value="InterPro"/>
</dbReference>
<gene>
    <name evidence="10" type="primary">Cyp12b2_5</name>
    <name evidence="10" type="ORF">Bhyg_08787</name>
</gene>
<evidence type="ECO:0000256" key="9">
    <source>
        <dbReference type="RuleBase" id="RU000461"/>
    </source>
</evidence>
<dbReference type="OrthoDB" id="3945418at2759"/>
<dbReference type="EMBL" id="WJQU01000002">
    <property type="protein sequence ID" value="KAJ6643822.1"/>
    <property type="molecule type" value="Genomic_DNA"/>
</dbReference>
<proteinExistence type="inferred from homology"/>
<evidence type="ECO:0000256" key="4">
    <source>
        <dbReference type="ARBA" id="ARBA00022723"/>
    </source>
</evidence>
<dbReference type="InterPro" id="IPR002401">
    <property type="entry name" value="Cyt_P450_E_grp-I"/>
</dbReference>
<name>A0A9Q0N5A2_9DIPT</name>
<keyword evidence="4 8" id="KW-0479">Metal-binding</keyword>
<keyword evidence="6 8" id="KW-0408">Iron</keyword>
<keyword evidence="3 8" id="KW-0349">Heme</keyword>
<dbReference type="GO" id="GO:0004497">
    <property type="term" value="F:monooxygenase activity"/>
    <property type="evidence" value="ECO:0007669"/>
    <property type="project" value="UniProtKB-KW"/>
</dbReference>
<evidence type="ECO:0000256" key="6">
    <source>
        <dbReference type="ARBA" id="ARBA00023004"/>
    </source>
</evidence>
<dbReference type="PRINTS" id="PR00385">
    <property type="entry name" value="P450"/>
</dbReference>
<dbReference type="GO" id="GO:0020037">
    <property type="term" value="F:heme binding"/>
    <property type="evidence" value="ECO:0007669"/>
    <property type="project" value="InterPro"/>
</dbReference>
<dbReference type="InterPro" id="IPR001128">
    <property type="entry name" value="Cyt_P450"/>
</dbReference>
<dbReference type="Proteomes" id="UP001151699">
    <property type="component" value="Chromosome B"/>
</dbReference>